<dbReference type="AlphaFoldDB" id="A0A834JS19"/>
<gene>
    <name evidence="3" type="ORF">HZH68_010230</name>
</gene>
<dbReference type="Proteomes" id="UP000617340">
    <property type="component" value="Unassembled WGS sequence"/>
</dbReference>
<evidence type="ECO:0000313" key="3">
    <source>
        <dbReference type="EMBL" id="KAF7393411.1"/>
    </source>
</evidence>
<evidence type="ECO:0000256" key="2">
    <source>
        <dbReference type="SAM" id="Phobius"/>
    </source>
</evidence>
<accession>A0A834JS19</accession>
<feature type="transmembrane region" description="Helical" evidence="2">
    <location>
        <begin position="158"/>
        <end position="177"/>
    </location>
</feature>
<evidence type="ECO:0000256" key="1">
    <source>
        <dbReference type="SAM" id="MobiDB-lite"/>
    </source>
</evidence>
<protein>
    <submittedName>
        <fullName evidence="3">Uncharacterized protein</fullName>
    </submittedName>
</protein>
<keyword evidence="4" id="KW-1185">Reference proteome</keyword>
<sequence>MRGENKKNISSSLGRPWNSPVDGQTGFKSVNNLQSRRASFIEEMKKVESILFSMLCLMTVTNALAKTELGSNNNVSSIEMECLDLYSGIKLYVKGKQIWINVRILDIFEGNAIQGRADFEQSKEPGPIKKIGFMMMMAPFAMQLISFPGTIASIKMSLLRSIMVAKLAIIIMIYNVIVNMQSSEVVVVHQPQHHEHYYNQYHQYEEDNGDWFGR</sequence>
<dbReference type="EMBL" id="JACSDZ010000010">
    <property type="protein sequence ID" value="KAF7393411.1"/>
    <property type="molecule type" value="Genomic_DNA"/>
</dbReference>
<evidence type="ECO:0000313" key="4">
    <source>
        <dbReference type="Proteomes" id="UP000617340"/>
    </source>
</evidence>
<comment type="caution">
    <text evidence="3">The sequence shown here is derived from an EMBL/GenBank/DDBJ whole genome shotgun (WGS) entry which is preliminary data.</text>
</comment>
<keyword evidence="2" id="KW-0472">Membrane</keyword>
<keyword evidence="2" id="KW-1133">Transmembrane helix</keyword>
<proteinExistence type="predicted"/>
<feature type="transmembrane region" description="Helical" evidence="2">
    <location>
        <begin position="131"/>
        <end position="151"/>
    </location>
</feature>
<name>A0A834JS19_VESGE</name>
<organism evidence="3 4">
    <name type="scientific">Vespula germanica</name>
    <name type="common">German yellow jacket</name>
    <name type="synonym">Paravespula germanica</name>
    <dbReference type="NCBI Taxonomy" id="30212"/>
    <lineage>
        <taxon>Eukaryota</taxon>
        <taxon>Metazoa</taxon>
        <taxon>Ecdysozoa</taxon>
        <taxon>Arthropoda</taxon>
        <taxon>Hexapoda</taxon>
        <taxon>Insecta</taxon>
        <taxon>Pterygota</taxon>
        <taxon>Neoptera</taxon>
        <taxon>Endopterygota</taxon>
        <taxon>Hymenoptera</taxon>
        <taxon>Apocrita</taxon>
        <taxon>Aculeata</taxon>
        <taxon>Vespoidea</taxon>
        <taxon>Vespidae</taxon>
        <taxon>Vespinae</taxon>
        <taxon>Vespula</taxon>
    </lineage>
</organism>
<keyword evidence="2" id="KW-0812">Transmembrane</keyword>
<reference evidence="3" key="1">
    <citation type="journal article" date="2020" name="G3 (Bethesda)">
        <title>High-Quality Assemblies for Three Invasive Social Wasps from the &lt;i&gt;Vespula&lt;/i&gt; Genus.</title>
        <authorList>
            <person name="Harrop T.W.R."/>
            <person name="Guhlin J."/>
            <person name="McLaughlin G.M."/>
            <person name="Permina E."/>
            <person name="Stockwell P."/>
            <person name="Gilligan J."/>
            <person name="Le Lec M.F."/>
            <person name="Gruber M.A.M."/>
            <person name="Quinn O."/>
            <person name="Lovegrove M."/>
            <person name="Duncan E.J."/>
            <person name="Remnant E.J."/>
            <person name="Van Eeckhoven J."/>
            <person name="Graham B."/>
            <person name="Knapp R.A."/>
            <person name="Langford K.W."/>
            <person name="Kronenberg Z."/>
            <person name="Press M.O."/>
            <person name="Eacker S.M."/>
            <person name="Wilson-Rankin E.E."/>
            <person name="Purcell J."/>
            <person name="Lester P.J."/>
            <person name="Dearden P.K."/>
        </authorList>
    </citation>
    <scope>NUCLEOTIDE SEQUENCE</scope>
    <source>
        <strain evidence="3">Linc-1</strain>
    </source>
</reference>
<feature type="region of interest" description="Disordered" evidence="1">
    <location>
        <begin position="1"/>
        <end position="23"/>
    </location>
</feature>